<dbReference type="PANTHER" id="PTHR47197">
    <property type="entry name" value="PROTEIN NIRF"/>
    <property type="match status" value="1"/>
</dbReference>
<gene>
    <name evidence="1" type="ORF">DN745_15760</name>
</gene>
<dbReference type="SUPFAM" id="SSF50974">
    <property type="entry name" value="Nitrous oxide reductase, N-terminal domain"/>
    <property type="match status" value="1"/>
</dbReference>
<accession>A0A2Z4FNS1</accession>
<dbReference type="RefSeq" id="WP_111336284.1">
    <property type="nucleotide sequence ID" value="NZ_CP030032.1"/>
</dbReference>
<protein>
    <submittedName>
        <fullName evidence="1">Uncharacterized protein</fullName>
    </submittedName>
</protein>
<proteinExistence type="predicted"/>
<dbReference type="PROSITE" id="PS51257">
    <property type="entry name" value="PROKAR_LIPOPROTEIN"/>
    <property type="match status" value="1"/>
</dbReference>
<sequence length="422" mass="44849">MLWDPLKLSGRSGSVTRAIAASALFWAIGCGDASDRPTVTYQAPAGPGVCALEDAPQGTRGTPDIVVHPNIQAIGSASNEVVLGAGYLWVVESTSNTVSRFNPDTARFDAHFIDVGDGRNPYNVAVDAENKRVLITNWLTNSLSVADLNTGKIITEIGADVSGEDAIFDAPQGLTLTPEHIYIANTAYRGPGDYAPGSVTILSRDSLAFVAKLDTAHRNTAYVQAVSTPSGPGVVVVNTGALEVTNQGAFVRGVSSIEVWEERGDPAAPARRTYALEVSEDPRNGAPGRPVVADDTLYFPSATAPAVFKFDLPNRQWLRDTSDPIRLHEKAAPVRDGTFNAALDSRGILYLSALNEDAVYLLDTACDEVLVRAIPVGTSDAQLEGPQHLEVVETAGSTKVYFVMTLSNAMGKITLTFGPEYD</sequence>
<evidence type="ECO:0000313" key="2">
    <source>
        <dbReference type="Proteomes" id="UP000249799"/>
    </source>
</evidence>
<dbReference type="KEGG" id="bsed:DN745_15760"/>
<dbReference type="InterPro" id="IPR015943">
    <property type="entry name" value="WD40/YVTN_repeat-like_dom_sf"/>
</dbReference>
<dbReference type="Gene3D" id="2.130.10.10">
    <property type="entry name" value="YVTN repeat-like/Quinoprotein amine dehydrogenase"/>
    <property type="match status" value="1"/>
</dbReference>
<evidence type="ECO:0000313" key="1">
    <source>
        <dbReference type="EMBL" id="AWV90691.1"/>
    </source>
</evidence>
<reference evidence="1 2" key="1">
    <citation type="submission" date="2018-06" db="EMBL/GenBank/DDBJ databases">
        <title>Lujinxingia sediminis gen. nov. sp. nov., a new facultative anaerobic member of the class Deltaproteobacteria, and proposal of Lujinxingaceae fam. nov.</title>
        <authorList>
            <person name="Guo L.-Y."/>
            <person name="Li C.-M."/>
            <person name="Wang S."/>
            <person name="Du Z.-J."/>
        </authorList>
    </citation>
    <scope>NUCLEOTIDE SEQUENCE [LARGE SCALE GENOMIC DNA]</scope>
    <source>
        <strain evidence="1 2">FA350</strain>
    </source>
</reference>
<dbReference type="InterPro" id="IPR051200">
    <property type="entry name" value="Host-pathogen_enzymatic-act"/>
</dbReference>
<dbReference type="InterPro" id="IPR011045">
    <property type="entry name" value="N2O_reductase_N"/>
</dbReference>
<dbReference type="EMBL" id="CP030032">
    <property type="protein sequence ID" value="AWV90691.1"/>
    <property type="molecule type" value="Genomic_DNA"/>
</dbReference>
<dbReference type="PANTHER" id="PTHR47197:SF3">
    <property type="entry name" value="DIHYDRO-HEME D1 DEHYDROGENASE"/>
    <property type="match status" value="1"/>
</dbReference>
<dbReference type="AlphaFoldDB" id="A0A2Z4FNS1"/>
<dbReference type="Proteomes" id="UP000249799">
    <property type="component" value="Chromosome"/>
</dbReference>
<dbReference type="OrthoDB" id="5491286at2"/>
<name>A0A2Z4FNS1_9DELT</name>
<organism evidence="1 2">
    <name type="scientific">Bradymonas sediminis</name>
    <dbReference type="NCBI Taxonomy" id="1548548"/>
    <lineage>
        <taxon>Bacteria</taxon>
        <taxon>Deltaproteobacteria</taxon>
        <taxon>Bradymonadales</taxon>
        <taxon>Bradymonadaceae</taxon>
        <taxon>Bradymonas</taxon>
    </lineage>
</organism>
<keyword evidence="2" id="KW-1185">Reference proteome</keyword>